<reference evidence="3" key="1">
    <citation type="submission" date="2018-12" db="EMBL/GenBank/DDBJ databases">
        <authorList>
            <consortium name="PulseNet: The National Subtyping Network for Foodborne Disease Surveillance"/>
            <person name="Tarr C.L."/>
            <person name="Trees E."/>
            <person name="Katz L.S."/>
            <person name="Carleton-Romer H.A."/>
            <person name="Stroika S."/>
            <person name="Kucerova Z."/>
            <person name="Roache K.F."/>
            <person name="Sabol A.L."/>
            <person name="Besser J."/>
            <person name="Gerner-Smidt P."/>
        </authorList>
    </citation>
    <scope>NUCLEOTIDE SEQUENCE</scope>
    <source>
        <strain evidence="3">PNUSAS060203</strain>
    </source>
</reference>
<evidence type="ECO:0000256" key="1">
    <source>
        <dbReference type="SAM" id="Coils"/>
    </source>
</evidence>
<keyword evidence="1" id="KW-0175">Coiled coil</keyword>
<dbReference type="EMBL" id="AACYSG010000008">
    <property type="protein sequence ID" value="EAN6191874.1"/>
    <property type="molecule type" value="Genomic_DNA"/>
</dbReference>
<organism evidence="3">
    <name type="scientific">Salmonella enterica</name>
    <name type="common">Salmonella choleraesuis</name>
    <dbReference type="NCBI Taxonomy" id="28901"/>
    <lineage>
        <taxon>Bacteria</taxon>
        <taxon>Pseudomonadati</taxon>
        <taxon>Pseudomonadota</taxon>
        <taxon>Gammaproteobacteria</taxon>
        <taxon>Enterobacterales</taxon>
        <taxon>Enterobacteriaceae</taxon>
        <taxon>Salmonella</taxon>
    </lineage>
</organism>
<accession>A0A5T3N519</accession>
<proteinExistence type="predicted"/>
<feature type="coiled-coil region" evidence="1">
    <location>
        <begin position="27"/>
        <end position="61"/>
    </location>
</feature>
<feature type="signal peptide" evidence="2">
    <location>
        <begin position="1"/>
        <end position="20"/>
    </location>
</feature>
<sequence>MKTFFAAIASLVIGFGAAYAVINQTTVKEQAETIVTLTQEVDSLNNLIALRESELKELSADNKRLFEDRNAGVLFGMQLCKQMKDSRSCLMELGLKTRSTVDFK</sequence>
<evidence type="ECO:0000313" key="3">
    <source>
        <dbReference type="EMBL" id="EAN6191874.1"/>
    </source>
</evidence>
<gene>
    <name evidence="3" type="ORF">EJS11_10640</name>
</gene>
<feature type="chain" id="PRO_5026282962" description="DUF2570 domain-containing protein" evidence="2">
    <location>
        <begin position="21"/>
        <end position="104"/>
    </location>
</feature>
<name>A0A5T3N519_SALER</name>
<keyword evidence="2" id="KW-0732">Signal</keyword>
<dbReference type="AlphaFoldDB" id="A0A5T3N519"/>
<comment type="caution">
    <text evidence="3">The sequence shown here is derived from an EMBL/GenBank/DDBJ whole genome shotgun (WGS) entry which is preliminary data.</text>
</comment>
<evidence type="ECO:0000256" key="2">
    <source>
        <dbReference type="SAM" id="SignalP"/>
    </source>
</evidence>
<protein>
    <recommendedName>
        <fullName evidence="4">DUF2570 domain-containing protein</fullName>
    </recommendedName>
</protein>
<evidence type="ECO:0008006" key="4">
    <source>
        <dbReference type="Google" id="ProtNLM"/>
    </source>
</evidence>